<reference evidence="1 2" key="1">
    <citation type="journal article" date="2016" name="Nat. Commun.">
        <title>Thousands of microbial genomes shed light on interconnected biogeochemical processes in an aquifer system.</title>
        <authorList>
            <person name="Anantharaman K."/>
            <person name="Brown C.T."/>
            <person name="Hug L.A."/>
            <person name="Sharon I."/>
            <person name="Castelle C.J."/>
            <person name="Probst A.J."/>
            <person name="Thomas B.C."/>
            <person name="Singh A."/>
            <person name="Wilkins M.J."/>
            <person name="Karaoz U."/>
            <person name="Brodie E.L."/>
            <person name="Williams K.H."/>
            <person name="Hubbard S.S."/>
            <person name="Banfield J.F."/>
        </authorList>
    </citation>
    <scope>NUCLEOTIDE SEQUENCE [LARGE SCALE GENOMIC DNA]</scope>
</reference>
<name>A0A1F4UI63_UNCKA</name>
<evidence type="ECO:0000313" key="2">
    <source>
        <dbReference type="Proteomes" id="UP000176583"/>
    </source>
</evidence>
<evidence type="ECO:0000313" key="1">
    <source>
        <dbReference type="EMBL" id="OGC44665.1"/>
    </source>
</evidence>
<dbReference type="AlphaFoldDB" id="A0A1F4UI63"/>
<comment type="caution">
    <text evidence="1">The sequence shown here is derived from an EMBL/GenBank/DDBJ whole genome shotgun (WGS) entry which is preliminary data.</text>
</comment>
<dbReference type="Proteomes" id="UP000176583">
    <property type="component" value="Unassembled WGS sequence"/>
</dbReference>
<accession>A0A1F4UI63</accession>
<organism evidence="1 2">
    <name type="scientific">candidate division WWE3 bacterium RBG_19FT_COMBO_53_11</name>
    <dbReference type="NCBI Taxonomy" id="1802613"/>
    <lineage>
        <taxon>Bacteria</taxon>
        <taxon>Katanobacteria</taxon>
    </lineage>
</organism>
<dbReference type="STRING" id="1802613.A2V54_00725"/>
<protein>
    <submittedName>
        <fullName evidence="1">Uncharacterized protein</fullName>
    </submittedName>
</protein>
<sequence>MGTREMPKVADFLTILPVTPELVLEIGYLPQCTWGDRGPKFHCGLQAEWTINGDHYCNLHKILSVKMWEEWIEGWVARPAEAQDSDLKLLEIIRSELQPRSIDFDSRFVLDQVIRELSLPDTAKGRNLAAWYLWEMKIFSIDHRTAYYEQS</sequence>
<gene>
    <name evidence="1" type="ORF">A2V54_00725</name>
</gene>
<proteinExistence type="predicted"/>
<dbReference type="EMBL" id="MEUW01000013">
    <property type="protein sequence ID" value="OGC44665.1"/>
    <property type="molecule type" value="Genomic_DNA"/>
</dbReference>